<organism evidence="1 2">
    <name type="scientific">Nibea albiflora</name>
    <name type="common">Yellow drum</name>
    <name type="synonym">Corvina albiflora</name>
    <dbReference type="NCBI Taxonomy" id="240163"/>
    <lineage>
        <taxon>Eukaryota</taxon>
        <taxon>Metazoa</taxon>
        <taxon>Chordata</taxon>
        <taxon>Craniata</taxon>
        <taxon>Vertebrata</taxon>
        <taxon>Euteleostomi</taxon>
        <taxon>Actinopterygii</taxon>
        <taxon>Neopterygii</taxon>
        <taxon>Teleostei</taxon>
        <taxon>Neoteleostei</taxon>
        <taxon>Acanthomorphata</taxon>
        <taxon>Eupercaria</taxon>
        <taxon>Sciaenidae</taxon>
        <taxon>Nibea</taxon>
    </lineage>
</organism>
<accession>A0ACB7F7J3</accession>
<dbReference type="Proteomes" id="UP000805704">
    <property type="component" value="Chromosome 16"/>
</dbReference>
<protein>
    <submittedName>
        <fullName evidence="1">Myelin-associated glycoprotein</fullName>
    </submittedName>
</protein>
<sequence length="981" mass="111230">MDKERKMVMSCLLLAASSSLVFGGEWTASVVKELDALISSCVVIPCSFTHPNDKQPTSKIRASWHLKSDRNQRVYFEDQTQVMDKFKGRTKLLGQLGQDNCTLEISNIHDHDNGPFCFRVELVDVAPKEKFSFVEDCARLNMLPDAPKPELTHPKKATQDRPYTLTCSVTHDCPSHAPKLKWSRGTADDVSEVHRKLPAGLWEVQSTLTFILGEKDDHSEITCTAEFHGGKTSSSAMTLYIKRYIFNSSWTWQVHMPRNIKGLLGSCLVIPCHFDYYQYPPQRPDRVVWYQYASRGYPLVYDRNCPYDVIDMFRGRTSRPYTPSWRKDCSLKINPVKWSDHRQMIYTWIDPENVGRGTYRFFDTTVTIEVVGKPEEPKIMIYGNAKVGQSVTVECSVYHTCPTNQPTLSFNIQLQGSSSSQHPMSDGKYKTSLRGTLNIDRHLQTVECTATHLGGQNTTVSKLLNAECSFSPLTIRPPSTNEFLEGQASTVTCTVWYTCAKDLPTLRWNYDSMPASTETRKTRTAQWTTVSTLSFTASGNDDGRSLRCYAQFTGGQTADASITLRVKRYIFNSSWTWQVHMPRHIKGLLGSCLVIPCHFDYYQYPPQRPDRVVWYQYASSGYPLVYDEKYPYNVIDMFWRRTSRPYTPSWRKDCSLKINPVKWSDHRQKIYTWIDPENVGRGTYRFFDTTVTIEVVGKPEEPKIMIYDNAKVGQSVTVECSVYHTCPTNQPTLSFNIQLQESSSSQHPVSDGKYKTSLRGKLNIDRHLQTVECTATHLGGQNTTVSKLLNAECPYQEIKMTEKPSEATEGVAKSVICSVSYKCKKNTPTIAWNYKDMKSSLSTKKISTDTYNTVSNLTFIGSLGDNGKPLTCTAQFMTGETSDSATISIKKYEKPVEETDPHESDTSHILAADVPFRFSALADSCVVIPCSFQYEEDVPLTRGIWSKKAGGIVYHNGRSQVLDHFKDRTRLLGDLNEGNCS</sequence>
<evidence type="ECO:0000313" key="2">
    <source>
        <dbReference type="Proteomes" id="UP000805704"/>
    </source>
</evidence>
<gene>
    <name evidence="1" type="primary">MAG.6</name>
    <name evidence="1" type="ORF">GBF38_014364</name>
</gene>
<reference evidence="1" key="1">
    <citation type="submission" date="2020-04" db="EMBL/GenBank/DDBJ databases">
        <title>A chromosome-scale assembly and high-density genetic map of the yellow drum (Nibea albiflora) genome.</title>
        <authorList>
            <person name="Xu D."/>
            <person name="Zhang W."/>
            <person name="Chen R."/>
            <person name="Tan P."/>
            <person name="Wang L."/>
            <person name="Song H."/>
            <person name="Tian L."/>
            <person name="Zhu Q."/>
            <person name="Wang B."/>
        </authorList>
    </citation>
    <scope>NUCLEOTIDE SEQUENCE</scope>
    <source>
        <strain evidence="1">ZJHYS-2018</strain>
    </source>
</reference>
<feature type="non-terminal residue" evidence="1">
    <location>
        <position position="981"/>
    </location>
</feature>
<proteinExistence type="predicted"/>
<evidence type="ECO:0000313" key="1">
    <source>
        <dbReference type="EMBL" id="KAG8010164.1"/>
    </source>
</evidence>
<name>A0ACB7F7J3_NIBAL</name>
<comment type="caution">
    <text evidence="1">The sequence shown here is derived from an EMBL/GenBank/DDBJ whole genome shotgun (WGS) entry which is preliminary data.</text>
</comment>
<dbReference type="EMBL" id="CM024804">
    <property type="protein sequence ID" value="KAG8010164.1"/>
    <property type="molecule type" value="Genomic_DNA"/>
</dbReference>
<keyword evidence="2" id="KW-1185">Reference proteome</keyword>